<organism evidence="1 2">
    <name type="scientific">Pseudomonas paraeruginosa</name>
    <dbReference type="NCBI Taxonomy" id="2994495"/>
    <lineage>
        <taxon>Bacteria</taxon>
        <taxon>Pseudomonadati</taxon>
        <taxon>Pseudomonadota</taxon>
        <taxon>Gammaproteobacteria</taxon>
        <taxon>Pseudomonadales</taxon>
        <taxon>Pseudomonadaceae</taxon>
        <taxon>Pseudomonas</taxon>
    </lineage>
</organism>
<proteinExistence type="predicted"/>
<dbReference type="PANTHER" id="PTHR35862">
    <property type="entry name" value="FELS-2 PROPHAGE PROTEIN"/>
    <property type="match status" value="1"/>
</dbReference>
<name>A0A2R3J321_9PSED</name>
<accession>A0A2R3J321</accession>
<reference evidence="1 2" key="1">
    <citation type="submission" date="2018-02" db="EMBL/GenBank/DDBJ databases">
        <title>FDA/CDC Antimicrobial Resistant Isolate Bank Genome Sequencing.</title>
        <authorList>
            <person name="Benahmed F.H."/>
            <person name="Lutgring J.D."/>
            <person name="Yoo B."/>
            <person name="Machado M."/>
            <person name="Brown A."/>
            <person name="McAllister G."/>
            <person name="Perry A."/>
            <person name="Halpin A.L."/>
            <person name="Vavikolanu K."/>
            <person name="Ott S."/>
            <person name="Zhao X."/>
            <person name="Tallon L.J."/>
            <person name="Sadzewicz L."/>
            <person name="Aluvathingal J."/>
            <person name="Nadendla S."/>
            <person name="Voskania-kordi A."/>
            <person name="Simonyan V."/>
            <person name="Patel J."/>
            <person name="Shawar R.M."/>
        </authorList>
    </citation>
    <scope>NUCLEOTIDE SEQUENCE [LARGE SCALE GENOMIC DNA]</scope>
    <source>
        <strain evidence="1 2">AR_0356</strain>
    </source>
</reference>
<dbReference type="PANTHER" id="PTHR35862:SF3">
    <property type="entry name" value="FELS-2 PROPHAGE PROTEIN"/>
    <property type="match status" value="1"/>
</dbReference>
<dbReference type="EMBL" id="CP027169">
    <property type="protein sequence ID" value="AVK08580.1"/>
    <property type="molecule type" value="Genomic_DNA"/>
</dbReference>
<dbReference type="RefSeq" id="WP_004366815.1">
    <property type="nucleotide sequence ID" value="NZ_CP020560.1"/>
</dbReference>
<dbReference type="Proteomes" id="UP000238390">
    <property type="component" value="Chromosome"/>
</dbReference>
<dbReference type="GeneID" id="77219148"/>
<gene>
    <name evidence="1" type="ORF">CSB93_1932</name>
</gene>
<keyword evidence="2" id="KW-1185">Reference proteome</keyword>
<protein>
    <submittedName>
        <fullName evidence="1">Phage late control D family protein</fullName>
    </submittedName>
</protein>
<evidence type="ECO:0000313" key="2">
    <source>
        <dbReference type="Proteomes" id="UP000238390"/>
    </source>
</evidence>
<dbReference type="AlphaFoldDB" id="A0A2R3J321"/>
<dbReference type="InterPro" id="IPR052726">
    <property type="entry name" value="Phage_Baseplate_Hub"/>
</dbReference>
<evidence type="ECO:0000313" key="1">
    <source>
        <dbReference type="EMBL" id="AVK08580.1"/>
    </source>
</evidence>
<dbReference type="Pfam" id="PF05954">
    <property type="entry name" value="Phage_GPD"/>
    <property type="match status" value="1"/>
</dbReference>
<dbReference type="SUPFAM" id="SSF69279">
    <property type="entry name" value="Phage tail proteins"/>
    <property type="match status" value="1"/>
</dbReference>
<sequence length="331" mass="36160">MQPSFRIVADGTDITARLNDRLLRLTLLDKPGMESDTLTLRIDDRDGLVALPRRGAVLEVYLGYAGEALMRMGRYTVDTLRWSGPPDTLNITAKAGDMRGSGKSTRSGGWENTSLAQVCRDVGARNGWRVECPLQVAISRVDQINESDYHFVTRLARQYDCTAKLAEGMLLVLPRESGQSATGRLIEPLVLGRSDVGSFDVTYDDRSLMKTVKTRYQVPGSGEVQSVELKNPKAPATARGEHVERHLYASRGEAEQAARARLAGFNRSSAGVRLELPGRADLYAERRIVLQGFKAGIDGEFLVDSVEHTYDAGGWTITVQCNGGRGGKGDG</sequence>